<organism evidence="16 17">
    <name type="scientific">Zymomonas mobilis subsp. mobilis (strain ATCC 31821 / ZM4 / CP4)</name>
    <dbReference type="NCBI Taxonomy" id="264203"/>
    <lineage>
        <taxon>Bacteria</taxon>
        <taxon>Pseudomonadati</taxon>
        <taxon>Pseudomonadota</taxon>
        <taxon>Alphaproteobacteria</taxon>
        <taxon>Sphingomonadales</taxon>
        <taxon>Zymomonadaceae</taxon>
        <taxon>Zymomonas</taxon>
    </lineage>
</organism>
<feature type="signal peptide" evidence="13">
    <location>
        <begin position="1"/>
        <end position="23"/>
    </location>
</feature>
<keyword evidence="8 12" id="KW-0798">TonB box</keyword>
<dbReference type="Pfam" id="PF00593">
    <property type="entry name" value="TonB_dep_Rec_b-barrel"/>
    <property type="match status" value="1"/>
</dbReference>
<dbReference type="GO" id="GO:0006826">
    <property type="term" value="P:iron ion transport"/>
    <property type="evidence" value="ECO:0007669"/>
    <property type="project" value="UniProtKB-KW"/>
</dbReference>
<dbReference type="Gene3D" id="2.40.170.20">
    <property type="entry name" value="TonB-dependent receptor, beta-barrel domain"/>
    <property type="match status" value="1"/>
</dbReference>
<dbReference type="STRING" id="264203.ZMO1260"/>
<dbReference type="Proteomes" id="UP000001173">
    <property type="component" value="Chromosome"/>
</dbReference>
<keyword evidence="6" id="KW-0408">Iron</keyword>
<dbReference type="InterPro" id="IPR000531">
    <property type="entry name" value="Beta-barrel_TonB"/>
</dbReference>
<name>Q5NN26_ZYMMO</name>
<dbReference type="SUPFAM" id="SSF56935">
    <property type="entry name" value="Porins"/>
    <property type="match status" value="1"/>
</dbReference>
<dbReference type="KEGG" id="zmo:ZMO1260"/>
<evidence type="ECO:0000256" key="13">
    <source>
        <dbReference type="SAM" id="SignalP"/>
    </source>
</evidence>
<reference evidence="16 17" key="2">
    <citation type="journal article" date="2009" name="Nat. Biotechnol.">
        <title>Improved genome annotation for Zymomonas mobilis.</title>
        <authorList>
            <person name="Yang S."/>
            <person name="Pappas K.M."/>
            <person name="Hauser L.J."/>
            <person name="Land M.L."/>
            <person name="Chen G.L."/>
            <person name="Hurst G.B."/>
            <person name="Pan C."/>
            <person name="Kouvelis V.N."/>
            <person name="Typas M.A."/>
            <person name="Pelletier D.A."/>
            <person name="Klingeman D.M."/>
            <person name="Chang Y.J."/>
            <person name="Samatova N.F."/>
            <person name="Brown S.D."/>
        </authorList>
    </citation>
    <scope>NUCLEOTIDE SEQUENCE [LARGE SCALE GENOMIC DNA]</scope>
    <source>
        <strain evidence="17">ATCC 31821 / ZM4 / CP4</strain>
    </source>
</reference>
<dbReference type="EMBL" id="AE008692">
    <property type="protein sequence ID" value="AAV89884.1"/>
    <property type="molecule type" value="Genomic_DNA"/>
</dbReference>
<comment type="similarity">
    <text evidence="11 12">Belongs to the TonB-dependent receptor family.</text>
</comment>
<evidence type="ECO:0000259" key="14">
    <source>
        <dbReference type="Pfam" id="PF00593"/>
    </source>
</evidence>
<dbReference type="HOGENOM" id="CLU_008287_15_0_5"/>
<evidence type="ECO:0000256" key="7">
    <source>
        <dbReference type="ARBA" id="ARBA00023065"/>
    </source>
</evidence>
<dbReference type="GO" id="GO:0009279">
    <property type="term" value="C:cell outer membrane"/>
    <property type="evidence" value="ECO:0007669"/>
    <property type="project" value="UniProtKB-SubCell"/>
</dbReference>
<proteinExistence type="inferred from homology"/>
<keyword evidence="10 11" id="KW-0998">Cell outer membrane</keyword>
<feature type="domain" description="TonB-dependent receptor plug" evidence="15">
    <location>
        <begin position="49"/>
        <end position="155"/>
    </location>
</feature>
<dbReference type="PANTHER" id="PTHR32552:SF81">
    <property type="entry name" value="TONB-DEPENDENT OUTER MEMBRANE RECEPTOR"/>
    <property type="match status" value="1"/>
</dbReference>
<dbReference type="PROSITE" id="PS51257">
    <property type="entry name" value="PROKAR_LIPOPROTEIN"/>
    <property type="match status" value="1"/>
</dbReference>
<keyword evidence="16" id="KW-0675">Receptor</keyword>
<keyword evidence="9 11" id="KW-0472">Membrane</keyword>
<sequence>MRRKLAIASSLIIACPLSMPVYAKASDNKVSEDKQTIQVTAKSRFEVNQKTPISTSVFTKEQVKKLNVHDLQGMLAFIPSASFSAAPSSKDRSIFIRGIGTVAHSRGLEPSVSTVIDGVVLSRGAQATSDILDVDHIDVLKGPQGTRFGKNASAGLINIVTAAPTQDFHGFGEASYFSGNEYRISGGISGGIIKDKLAANASFLVSGFDGNVHNDFLGNTVNGYKHRGGRTKFLWTPSDRTKVTLGLDYIYSNDNVPNGIFVSSAKTAYPSGKVTNNAALQAALKNEAITPTKNNNHISNDTYGYTIDHNGGASITLDQDLGDGYSLTSITAYRRWQNKQIYDYDQLAHIYDSLPKLVDVGWINFWQASQEIRIASPKGHFFDYVAGFYYLHSDEHEIYDRYMDKLSGSGVASYHGHANFGTRSNNYAIFGEGNLNFTKKFRAVLGLRLLRDDLSYFFGRQSDSATTVTGIRPSFKSSGSTSHYGYVDRIGLQYDVTNDIHSYFTYSHGYKGPAYNIFFSIQSTDTSVLKPETNNSYEIGLKTQFWDKKITANFAAFIENFSNYQANNVDSTAGGALITHLVNAGTVSTKGVEGDIRIRPIKDFSFGGNFAYNHAVVDHFNCPVNASVSCNVDGKPLPFAPRWKLVANADYATDLSDRFRFTIGGSYNWQSKTQYSLTETADTVQKAYGILNFNTSITDKKNKLSVMLIMRNALNTHYSPYLTYGSLGGVTSWISRDYGRYGGVTIHKDF</sequence>
<evidence type="ECO:0000256" key="10">
    <source>
        <dbReference type="ARBA" id="ARBA00023237"/>
    </source>
</evidence>
<feature type="domain" description="TonB-dependent receptor-like beta-barrel" evidence="14">
    <location>
        <begin position="237"/>
        <end position="698"/>
    </location>
</feature>
<dbReference type="PROSITE" id="PS52016">
    <property type="entry name" value="TONB_DEPENDENT_REC_3"/>
    <property type="match status" value="1"/>
</dbReference>
<evidence type="ECO:0000256" key="8">
    <source>
        <dbReference type="ARBA" id="ARBA00023077"/>
    </source>
</evidence>
<evidence type="ECO:0000259" key="15">
    <source>
        <dbReference type="Pfam" id="PF07715"/>
    </source>
</evidence>
<comment type="subcellular location">
    <subcellularLocation>
        <location evidence="1 11">Cell outer membrane</location>
        <topology evidence="1 11">Multi-pass membrane protein</topology>
    </subcellularLocation>
</comment>
<dbReference type="Pfam" id="PF07715">
    <property type="entry name" value="Plug"/>
    <property type="match status" value="1"/>
</dbReference>
<dbReference type="InterPro" id="IPR012910">
    <property type="entry name" value="Plug_dom"/>
</dbReference>
<evidence type="ECO:0000256" key="11">
    <source>
        <dbReference type="PROSITE-ProRule" id="PRU01360"/>
    </source>
</evidence>
<evidence type="ECO:0000256" key="3">
    <source>
        <dbReference type="ARBA" id="ARBA00022452"/>
    </source>
</evidence>
<evidence type="ECO:0000256" key="12">
    <source>
        <dbReference type="RuleBase" id="RU003357"/>
    </source>
</evidence>
<dbReference type="InterPro" id="IPR039426">
    <property type="entry name" value="TonB-dep_rcpt-like"/>
</dbReference>
<dbReference type="RefSeq" id="WP_011241068.1">
    <property type="nucleotide sequence ID" value="NC_006526.2"/>
</dbReference>
<gene>
    <name evidence="16" type="ordered locus">ZMO1260</name>
</gene>
<dbReference type="InterPro" id="IPR036942">
    <property type="entry name" value="Beta-barrel_TonB_sf"/>
</dbReference>
<reference evidence="16 17" key="1">
    <citation type="journal article" date="2005" name="Nat. Biotechnol.">
        <title>The genome sequence of the ethanologenic bacterium Zymomonas mobilis ZM4.</title>
        <authorList>
            <person name="Seo J.S."/>
            <person name="Chong H."/>
            <person name="Park H.S."/>
            <person name="Yoon K.O."/>
            <person name="Jung C."/>
            <person name="Kim J.J."/>
            <person name="Hong J.H."/>
            <person name="Kim H."/>
            <person name="Kim J.H."/>
            <person name="Kil J.I."/>
            <person name="Park C.J."/>
            <person name="Oh H.M."/>
            <person name="Lee J.S."/>
            <person name="Jin S.J."/>
            <person name="Um H.W."/>
            <person name="Lee H.J."/>
            <person name="Oh S.J."/>
            <person name="Kim J.Y."/>
            <person name="Kang H.L."/>
            <person name="Lee S.Y."/>
            <person name="Lee K.J."/>
            <person name="Kang H.S."/>
        </authorList>
    </citation>
    <scope>NUCLEOTIDE SEQUENCE [LARGE SCALE GENOMIC DNA]</scope>
    <source>
        <strain evidence="17">ATCC 31821 / ZM4 / CP4</strain>
    </source>
</reference>
<evidence type="ECO:0000256" key="4">
    <source>
        <dbReference type="ARBA" id="ARBA00022496"/>
    </source>
</evidence>
<evidence type="ECO:0000313" key="17">
    <source>
        <dbReference type="Proteomes" id="UP000001173"/>
    </source>
</evidence>
<evidence type="ECO:0000256" key="9">
    <source>
        <dbReference type="ARBA" id="ARBA00023136"/>
    </source>
</evidence>
<keyword evidence="5 11" id="KW-0812">Transmembrane</keyword>
<keyword evidence="3 11" id="KW-1134">Transmembrane beta strand</keyword>
<keyword evidence="13" id="KW-0732">Signal</keyword>
<evidence type="ECO:0000256" key="2">
    <source>
        <dbReference type="ARBA" id="ARBA00022448"/>
    </source>
</evidence>
<feature type="chain" id="PRO_5004260911" evidence="13">
    <location>
        <begin position="24"/>
        <end position="750"/>
    </location>
</feature>
<evidence type="ECO:0000256" key="6">
    <source>
        <dbReference type="ARBA" id="ARBA00023004"/>
    </source>
</evidence>
<protein>
    <submittedName>
        <fullName evidence="16">TonB-dependent receptor</fullName>
    </submittedName>
</protein>
<dbReference type="AlphaFoldDB" id="Q5NN26"/>
<keyword evidence="4" id="KW-0410">Iron transport</keyword>
<dbReference type="PANTHER" id="PTHR32552">
    <property type="entry name" value="FERRICHROME IRON RECEPTOR-RELATED"/>
    <property type="match status" value="1"/>
</dbReference>
<keyword evidence="7" id="KW-0406">Ion transport</keyword>
<evidence type="ECO:0000256" key="5">
    <source>
        <dbReference type="ARBA" id="ARBA00022692"/>
    </source>
</evidence>
<evidence type="ECO:0000256" key="1">
    <source>
        <dbReference type="ARBA" id="ARBA00004571"/>
    </source>
</evidence>
<accession>Q5NN26</accession>
<dbReference type="eggNOG" id="COG4771">
    <property type="taxonomic scope" value="Bacteria"/>
</dbReference>
<keyword evidence="2 11" id="KW-0813">Transport</keyword>
<evidence type="ECO:0000313" key="16">
    <source>
        <dbReference type="EMBL" id="AAV89884.1"/>
    </source>
</evidence>
<keyword evidence="17" id="KW-1185">Reference proteome</keyword>